<protein>
    <recommendedName>
        <fullName evidence="2">VWA-like domain-containing protein</fullName>
    </recommendedName>
</protein>
<feature type="region of interest" description="Disordered" evidence="1">
    <location>
        <begin position="240"/>
        <end position="304"/>
    </location>
</feature>
<dbReference type="Proteomes" id="UP000283872">
    <property type="component" value="Unassembled WGS sequence"/>
</dbReference>
<feature type="compositionally biased region" description="Basic and acidic residues" evidence="1">
    <location>
        <begin position="266"/>
        <end position="295"/>
    </location>
</feature>
<accession>A0A3R5WJL7</accession>
<dbReference type="EMBL" id="QRVA01000001">
    <property type="protein sequence ID" value="RGS19691.1"/>
    <property type="molecule type" value="Genomic_DNA"/>
</dbReference>
<feature type="compositionally biased region" description="Low complexity" evidence="1">
    <location>
        <begin position="185"/>
        <end position="223"/>
    </location>
</feature>
<dbReference type="InterPro" id="IPR036465">
    <property type="entry name" value="vWFA_dom_sf"/>
</dbReference>
<evidence type="ECO:0000313" key="4">
    <source>
        <dbReference type="Proteomes" id="UP000283872"/>
    </source>
</evidence>
<feature type="compositionally biased region" description="Polar residues" evidence="1">
    <location>
        <begin position="240"/>
        <end position="263"/>
    </location>
</feature>
<dbReference type="RefSeq" id="WP_118085488.1">
    <property type="nucleotide sequence ID" value="NZ_QRVA01000001.1"/>
</dbReference>
<evidence type="ECO:0000313" key="3">
    <source>
        <dbReference type="EMBL" id="RGS19691.1"/>
    </source>
</evidence>
<name>A0A3R5WJL7_9BACT</name>
<gene>
    <name evidence="3" type="ORF">DWY11_00195</name>
</gene>
<proteinExistence type="predicted"/>
<dbReference type="PANTHER" id="PTHR38730">
    <property type="entry name" value="SLL7028 PROTEIN"/>
    <property type="match status" value="1"/>
</dbReference>
<evidence type="ECO:0000256" key="1">
    <source>
        <dbReference type="SAM" id="MobiDB-lite"/>
    </source>
</evidence>
<dbReference type="Pfam" id="PF09967">
    <property type="entry name" value="DUF2201"/>
    <property type="match status" value="1"/>
</dbReference>
<feature type="region of interest" description="Disordered" evidence="1">
    <location>
        <begin position="136"/>
        <end position="225"/>
    </location>
</feature>
<feature type="compositionally biased region" description="Polar residues" evidence="1">
    <location>
        <begin position="141"/>
        <end position="161"/>
    </location>
</feature>
<feature type="domain" description="VWA-like" evidence="2">
    <location>
        <begin position="396"/>
        <end position="505"/>
    </location>
</feature>
<evidence type="ECO:0000259" key="2">
    <source>
        <dbReference type="Pfam" id="PF09967"/>
    </source>
</evidence>
<dbReference type="PANTHER" id="PTHR38730:SF1">
    <property type="entry name" value="SLL7028 PROTEIN"/>
    <property type="match status" value="1"/>
</dbReference>
<dbReference type="SUPFAM" id="SSF53300">
    <property type="entry name" value="vWA-like"/>
    <property type="match status" value="1"/>
</dbReference>
<organism evidence="3 4">
    <name type="scientific">Segatella copri</name>
    <dbReference type="NCBI Taxonomy" id="165179"/>
    <lineage>
        <taxon>Bacteria</taxon>
        <taxon>Pseudomonadati</taxon>
        <taxon>Bacteroidota</taxon>
        <taxon>Bacteroidia</taxon>
        <taxon>Bacteroidales</taxon>
        <taxon>Prevotellaceae</taxon>
        <taxon>Segatella</taxon>
    </lineage>
</organism>
<dbReference type="AlphaFoldDB" id="A0A3R5WJL7"/>
<reference evidence="3 4" key="1">
    <citation type="submission" date="2018-08" db="EMBL/GenBank/DDBJ databases">
        <title>A genome reference for cultivated species of the human gut microbiota.</title>
        <authorList>
            <person name="Zou Y."/>
            <person name="Xue W."/>
            <person name="Luo G."/>
        </authorList>
    </citation>
    <scope>NUCLEOTIDE SEQUENCE [LARGE SCALE GENOMIC DNA]</scope>
    <source>
        <strain evidence="3 4">AF24-12</strain>
    </source>
</reference>
<dbReference type="InterPro" id="IPR018698">
    <property type="entry name" value="VWA-like_dom"/>
</dbReference>
<comment type="caution">
    <text evidence="3">The sequence shown here is derived from an EMBL/GenBank/DDBJ whole genome shotgun (WGS) entry which is preliminary data.</text>
</comment>
<sequence>MDIRIRKIIDKWYLTEPALLMTILAHELVPNTNMSCPFRCGKGKIEYNTELINKLSDSQLENSLKAEAIRIILKHPYERQPDGCKRKSMALGSNLVLSDNYDFSDINMPKPSDYSLPDNESYEWYSMRIEGKGLAPDEFDNTITSPSEDNETSDSTSNLKASSEDDLDGMTDKSEGDQSPEGQSDSDSVSDNADSMNDQAKSGNSSQPSNGGQPSSDGQSSGSTDEDFFVLTLADGTTMRISKGNSKSQSSDPQESNSNNTEPNEVDNHDSNNRNDSAQKDEHPEENRKFNDSQRKIQVPSEDLSSLWEEDSLMSCTIDSIIEDIESSGASWGSLAGSLAETIIANTKAKIDYRKTLSGFRASILSSKRHLTRMRPNRRSGFENMGSIRRFDTNLLIAVDVSGSISDEVLSHFYSVISKIFQYGIEHVDVVQFDCNLSEVQSFEKAKKRIEIVGRGGTSFQPIFDFVHKNFKYDGLIIFTDGYAPKPKKPKGFKTKVVWVCENEQSYEKHKTWMKETGRCCIIKL</sequence>